<evidence type="ECO:0000256" key="1">
    <source>
        <dbReference type="SAM" id="MobiDB-lite"/>
    </source>
</evidence>
<dbReference type="EMBL" id="CAEY01000548">
    <property type="status" value="NOT_ANNOTATED_CDS"/>
    <property type="molecule type" value="Genomic_DNA"/>
</dbReference>
<evidence type="ECO:0000313" key="3">
    <source>
        <dbReference type="Proteomes" id="UP000015104"/>
    </source>
</evidence>
<protein>
    <submittedName>
        <fullName evidence="2">Uncharacterized protein</fullName>
    </submittedName>
</protein>
<feature type="compositionally biased region" description="Basic and acidic residues" evidence="1">
    <location>
        <begin position="52"/>
        <end position="63"/>
    </location>
</feature>
<sequence>MINIPVDVLTTTASWRRFTKPVYFISRNLNLDWKRTCLEEAAHISSGCKSRHTSEKQEEKDKY</sequence>
<keyword evidence="3" id="KW-1185">Reference proteome</keyword>
<dbReference type="Proteomes" id="UP000015104">
    <property type="component" value="Unassembled WGS sequence"/>
</dbReference>
<dbReference type="HOGENOM" id="CLU_2888639_0_0_1"/>
<feature type="region of interest" description="Disordered" evidence="1">
    <location>
        <begin position="43"/>
        <end position="63"/>
    </location>
</feature>
<dbReference type="AlphaFoldDB" id="T1KU31"/>
<organism evidence="2 3">
    <name type="scientific">Tetranychus urticae</name>
    <name type="common">Two-spotted spider mite</name>
    <dbReference type="NCBI Taxonomy" id="32264"/>
    <lineage>
        <taxon>Eukaryota</taxon>
        <taxon>Metazoa</taxon>
        <taxon>Ecdysozoa</taxon>
        <taxon>Arthropoda</taxon>
        <taxon>Chelicerata</taxon>
        <taxon>Arachnida</taxon>
        <taxon>Acari</taxon>
        <taxon>Acariformes</taxon>
        <taxon>Trombidiformes</taxon>
        <taxon>Prostigmata</taxon>
        <taxon>Eleutherengona</taxon>
        <taxon>Raphignathae</taxon>
        <taxon>Tetranychoidea</taxon>
        <taxon>Tetranychidae</taxon>
        <taxon>Tetranychus</taxon>
    </lineage>
</organism>
<dbReference type="EnsemblMetazoa" id="tetur21g01920.1">
    <property type="protein sequence ID" value="tetur21g01920.1"/>
    <property type="gene ID" value="tetur21g01920"/>
</dbReference>
<reference evidence="2" key="2">
    <citation type="submission" date="2015-06" db="UniProtKB">
        <authorList>
            <consortium name="EnsemblMetazoa"/>
        </authorList>
    </citation>
    <scope>IDENTIFICATION</scope>
</reference>
<proteinExistence type="predicted"/>
<name>T1KU31_TETUR</name>
<accession>T1KU31</accession>
<reference evidence="3" key="1">
    <citation type="submission" date="2011-08" db="EMBL/GenBank/DDBJ databases">
        <authorList>
            <person name="Rombauts S."/>
        </authorList>
    </citation>
    <scope>NUCLEOTIDE SEQUENCE</scope>
    <source>
        <strain evidence="3">London</strain>
    </source>
</reference>
<evidence type="ECO:0000313" key="2">
    <source>
        <dbReference type="EnsemblMetazoa" id="tetur21g01920.1"/>
    </source>
</evidence>